<name>A0A8K0VF53_9RHOB</name>
<accession>A0A8K0VF53</accession>
<proteinExistence type="inferred from homology"/>
<dbReference type="GO" id="GO:0003824">
    <property type="term" value="F:catalytic activity"/>
    <property type="evidence" value="ECO:0007669"/>
    <property type="project" value="InterPro"/>
</dbReference>
<dbReference type="RefSeq" id="WP_202690103.1">
    <property type="nucleotide sequence ID" value="NZ_JAESVN010000013.1"/>
</dbReference>
<evidence type="ECO:0000256" key="2">
    <source>
        <dbReference type="RuleBase" id="RU003707"/>
    </source>
</evidence>
<comment type="similarity">
    <text evidence="1 2">Belongs to the enoyl-CoA hydratase/isomerase family.</text>
</comment>
<dbReference type="GO" id="GO:0006635">
    <property type="term" value="P:fatty acid beta-oxidation"/>
    <property type="evidence" value="ECO:0007669"/>
    <property type="project" value="TreeGrafter"/>
</dbReference>
<sequence length="266" mass="27506">MPGNSNPALLAERRGEALWLVLNRPAALNPIGMAMVRALEDALDALPQTPGQRPAALVITGAGRAFSAGGDLSEMRAADGDFTSGAPLFREISRVLGRLAGLDLPVIAAVNGICVAGGLEIALACDLVVAEETARFGDAHANFGLLPGGGGSVRLPRAVGASRAKEMMMTGAVYDAVTMQQWGLVNRITPAGGLQAGVAALVAELARKSPLGLKRMKSMVDGGLDLALDAALARELDICEAHDASFDRNEGLAAFTQKRPPRFTGT</sequence>
<evidence type="ECO:0000313" key="4">
    <source>
        <dbReference type="Proteomes" id="UP000648908"/>
    </source>
</evidence>
<dbReference type="CDD" id="cd06558">
    <property type="entry name" value="crotonase-like"/>
    <property type="match status" value="1"/>
</dbReference>
<dbReference type="InterPro" id="IPR001753">
    <property type="entry name" value="Enoyl-CoA_hydra/iso"/>
</dbReference>
<dbReference type="InterPro" id="IPR018376">
    <property type="entry name" value="Enoyl-CoA_hyd/isom_CS"/>
</dbReference>
<evidence type="ECO:0000313" key="3">
    <source>
        <dbReference type="EMBL" id="MBL4919123.1"/>
    </source>
</evidence>
<evidence type="ECO:0000256" key="1">
    <source>
        <dbReference type="ARBA" id="ARBA00005254"/>
    </source>
</evidence>
<keyword evidence="4" id="KW-1185">Reference proteome</keyword>
<dbReference type="EMBL" id="JAESVN010000013">
    <property type="protein sequence ID" value="MBL4919123.1"/>
    <property type="molecule type" value="Genomic_DNA"/>
</dbReference>
<dbReference type="Gene3D" id="3.90.226.10">
    <property type="entry name" value="2-enoyl-CoA Hydratase, Chain A, domain 1"/>
    <property type="match status" value="1"/>
</dbReference>
<dbReference type="SUPFAM" id="SSF52096">
    <property type="entry name" value="ClpP/crotonase"/>
    <property type="match status" value="1"/>
</dbReference>
<dbReference type="PANTHER" id="PTHR11941:SF54">
    <property type="entry name" value="ENOYL-COA HYDRATASE, MITOCHONDRIAL"/>
    <property type="match status" value="1"/>
</dbReference>
<protein>
    <submittedName>
        <fullName evidence="3">Enoyl-CoA hydratase/isomerase family protein</fullName>
    </submittedName>
</protein>
<dbReference type="PANTHER" id="PTHR11941">
    <property type="entry name" value="ENOYL-COA HYDRATASE-RELATED"/>
    <property type="match status" value="1"/>
</dbReference>
<dbReference type="PROSITE" id="PS00166">
    <property type="entry name" value="ENOYL_COA_HYDRATASE"/>
    <property type="match status" value="1"/>
</dbReference>
<dbReference type="Pfam" id="PF00378">
    <property type="entry name" value="ECH_1"/>
    <property type="match status" value="1"/>
</dbReference>
<comment type="caution">
    <text evidence="3">The sequence shown here is derived from an EMBL/GenBank/DDBJ whole genome shotgun (WGS) entry which is preliminary data.</text>
</comment>
<dbReference type="AlphaFoldDB" id="A0A8K0VF53"/>
<gene>
    <name evidence="3" type="ORF">JL811_18020</name>
</gene>
<dbReference type="InterPro" id="IPR029045">
    <property type="entry name" value="ClpP/crotonase-like_dom_sf"/>
</dbReference>
<organism evidence="3 4">
    <name type="scientific">Szabonella alba</name>
    <dbReference type="NCBI Taxonomy" id="2804194"/>
    <lineage>
        <taxon>Bacteria</taxon>
        <taxon>Pseudomonadati</taxon>
        <taxon>Pseudomonadota</taxon>
        <taxon>Alphaproteobacteria</taxon>
        <taxon>Rhodobacterales</taxon>
        <taxon>Paracoccaceae</taxon>
        <taxon>Szabonella</taxon>
    </lineage>
</organism>
<dbReference type="Proteomes" id="UP000648908">
    <property type="component" value="Unassembled WGS sequence"/>
</dbReference>
<reference evidence="3" key="1">
    <citation type="submission" date="2021-01" db="EMBL/GenBank/DDBJ databases">
        <title>Tabrizicola alba sp. nov. a motile alkaliphilic bacterium isolated from a soda lake.</title>
        <authorList>
            <person name="Szuroczki S."/>
            <person name="Abbaszade G."/>
            <person name="Schumann P."/>
            <person name="Toth E."/>
        </authorList>
    </citation>
    <scope>NUCLEOTIDE SEQUENCE</scope>
    <source>
        <strain evidence="3">DMG-N-6</strain>
    </source>
</reference>